<feature type="binding site" evidence="8">
    <location>
        <position position="208"/>
    </location>
    <ligand>
        <name>Zn(2+)</name>
        <dbReference type="ChEBI" id="CHEBI:29105"/>
        <label>2</label>
    </ligand>
</feature>
<evidence type="ECO:0000256" key="4">
    <source>
        <dbReference type="ARBA" id="ARBA00022723"/>
    </source>
</evidence>
<dbReference type="SUPFAM" id="SSF53187">
    <property type="entry name" value="Zn-dependent exopeptidases"/>
    <property type="match status" value="1"/>
</dbReference>
<dbReference type="InterPro" id="IPR051464">
    <property type="entry name" value="Peptidase_M42_aminopept"/>
</dbReference>
<evidence type="ECO:0000256" key="2">
    <source>
        <dbReference type="ARBA" id="ARBA00022438"/>
    </source>
</evidence>
<keyword evidence="2 9" id="KW-0031">Aminopeptidase</keyword>
<dbReference type="SUPFAM" id="SSF101821">
    <property type="entry name" value="Aminopeptidase/glucanase lid domain"/>
    <property type="match status" value="1"/>
</dbReference>
<dbReference type="Gene3D" id="2.40.30.40">
    <property type="entry name" value="Peptidase M42, domain 2"/>
    <property type="match status" value="1"/>
</dbReference>
<dbReference type="EMBL" id="CP026606">
    <property type="protein sequence ID" value="AVB77100.1"/>
    <property type="molecule type" value="Genomic_DNA"/>
</dbReference>
<keyword evidence="5 9" id="KW-0378">Hydrolase</keyword>
<evidence type="ECO:0000313" key="9">
    <source>
        <dbReference type="EMBL" id="AVB77100.1"/>
    </source>
</evidence>
<dbReference type="InterPro" id="IPR008007">
    <property type="entry name" value="Peptidase_M42"/>
</dbReference>
<feature type="active site" description="Proton acceptor" evidence="7">
    <location>
        <position position="207"/>
    </location>
</feature>
<evidence type="ECO:0000313" key="10">
    <source>
        <dbReference type="Proteomes" id="UP000239462"/>
    </source>
</evidence>
<organism evidence="9 10">
    <name type="scientific">Methanococcus maripaludis</name>
    <name type="common">Methanococcus deltae</name>
    <dbReference type="NCBI Taxonomy" id="39152"/>
    <lineage>
        <taxon>Archaea</taxon>
        <taxon>Methanobacteriati</taxon>
        <taxon>Methanobacteriota</taxon>
        <taxon>Methanomada group</taxon>
        <taxon>Methanococci</taxon>
        <taxon>Methanococcales</taxon>
        <taxon>Methanococcaceae</taxon>
        <taxon>Methanococcus</taxon>
    </lineage>
</organism>
<dbReference type="Gene3D" id="3.40.630.10">
    <property type="entry name" value="Zn peptidases"/>
    <property type="match status" value="1"/>
</dbReference>
<comment type="similarity">
    <text evidence="1 6">Belongs to the peptidase M42 family.</text>
</comment>
<evidence type="ECO:0000256" key="6">
    <source>
        <dbReference type="PIRNR" id="PIRNR001123"/>
    </source>
</evidence>
<evidence type="ECO:0000256" key="3">
    <source>
        <dbReference type="ARBA" id="ARBA00022670"/>
    </source>
</evidence>
<keyword evidence="4 8" id="KW-0479">Metal-binding</keyword>
<dbReference type="GO" id="GO:0004177">
    <property type="term" value="F:aminopeptidase activity"/>
    <property type="evidence" value="ECO:0007669"/>
    <property type="project" value="UniProtKB-UniRule"/>
</dbReference>
<feature type="binding site" evidence="8">
    <location>
        <position position="321"/>
    </location>
    <ligand>
        <name>Zn(2+)</name>
        <dbReference type="ChEBI" id="CHEBI:29105"/>
        <label>2</label>
    </ligand>
</feature>
<dbReference type="PANTHER" id="PTHR32481">
    <property type="entry name" value="AMINOPEPTIDASE"/>
    <property type="match status" value="1"/>
</dbReference>
<dbReference type="RefSeq" id="WP_104838459.1">
    <property type="nucleotide sequence ID" value="NZ_CP026606.1"/>
</dbReference>
<comment type="cofactor">
    <cofactor evidence="8">
        <name>a divalent metal cation</name>
        <dbReference type="ChEBI" id="CHEBI:60240"/>
    </cofactor>
    <text evidence="8">Binds 2 divalent metal cations per subunit.</text>
</comment>
<evidence type="ECO:0000256" key="5">
    <source>
        <dbReference type="ARBA" id="ARBA00022801"/>
    </source>
</evidence>
<feature type="binding site" evidence="8">
    <location>
        <position position="175"/>
    </location>
    <ligand>
        <name>Zn(2+)</name>
        <dbReference type="ChEBI" id="CHEBI:29105"/>
        <label>2</label>
    </ligand>
</feature>
<name>A0A2L1CD06_METMI</name>
<dbReference type="InterPro" id="IPR023367">
    <property type="entry name" value="Peptidase_M42_dom2"/>
</dbReference>
<keyword evidence="3" id="KW-0645">Protease</keyword>
<reference evidence="10" key="1">
    <citation type="journal article" date="2018" name="Genome Announc.">
        <title>Complete Genome Sequence of the Methanococcus maripaludis Type Strain JJ (DSM 2067), a Model for Selenoprotein Synthesis in Archaea.</title>
        <authorList>
            <person name="Poehlein A."/>
            <person name="Heym D."/>
            <person name="Quitzke V."/>
            <person name="Fersch J."/>
            <person name="Daniel R."/>
            <person name="Rother M."/>
        </authorList>
    </citation>
    <scope>NUCLEOTIDE SEQUENCE [LARGE SCALE GENOMIC DNA]</scope>
    <source>
        <strain evidence="10">DSM 2067</strain>
    </source>
</reference>
<dbReference type="PANTHER" id="PTHR32481:SF0">
    <property type="entry name" value="AMINOPEPTIDASE YPDE-RELATED"/>
    <property type="match status" value="1"/>
</dbReference>
<dbReference type="KEGG" id="mmad:MMJJ_17290"/>
<gene>
    <name evidence="9" type="primary">ysdC</name>
    <name evidence="9" type="ORF">MMJJ_17290</name>
</gene>
<dbReference type="AlphaFoldDB" id="A0A2L1CD06"/>
<feature type="binding site" evidence="8">
    <location>
        <position position="62"/>
    </location>
    <ligand>
        <name>Zn(2+)</name>
        <dbReference type="ChEBI" id="CHEBI:29105"/>
        <label>1</label>
    </ligand>
</feature>
<proteinExistence type="inferred from homology"/>
<dbReference type="Proteomes" id="UP000239462">
    <property type="component" value="Chromosome"/>
</dbReference>
<dbReference type="PIRSF" id="PIRSF001123">
    <property type="entry name" value="PepA_GA"/>
    <property type="match status" value="1"/>
</dbReference>
<dbReference type="GO" id="GO:0006508">
    <property type="term" value="P:proteolysis"/>
    <property type="evidence" value="ECO:0007669"/>
    <property type="project" value="UniProtKB-KW"/>
</dbReference>
<sequence length="350" mass="38147">MSTLNYLKILATEKGISGREDNIREYMKKELEKYCDSIETDKFGNLIAKKGSTGPKIMIASHMDEIGLMVKYIDDKGFLKFTKIGGINDQMLLNQKVIVHGNNGDIVGVLGSKPPHKMKESERNKLISAEHMFIDIGAKNREEAEKMGVEIGTAMSFKSEFDKLGGNVVSCKSFDNRAGCAVVLKTMELLKDMDLKCQVYAVGTVQEEVGLKGAKTSAFGINPDVAFALDVTICGDHPGIKLEDAPVELGKGPVATIVDASGRGIITHPTVLRMVRDVSKADEIPVQYEVGEGGTTDATAIHLTRDGIPTGVISVPSRYIHTPVEVIDTEDLEKTTELVVACIKKVHEYF</sequence>
<feature type="binding site" evidence="8">
    <location>
        <position position="230"/>
    </location>
    <ligand>
        <name>Zn(2+)</name>
        <dbReference type="ChEBI" id="CHEBI:29105"/>
        <label>1</label>
    </ligand>
</feature>
<dbReference type="Pfam" id="PF05343">
    <property type="entry name" value="Peptidase_M42"/>
    <property type="match status" value="1"/>
</dbReference>
<accession>A0A2L1CD06</accession>
<dbReference type="GO" id="GO:0046872">
    <property type="term" value="F:metal ion binding"/>
    <property type="evidence" value="ECO:0007669"/>
    <property type="project" value="UniProtKB-UniRule"/>
</dbReference>
<evidence type="ECO:0000256" key="7">
    <source>
        <dbReference type="PIRSR" id="PIRSR001123-1"/>
    </source>
</evidence>
<dbReference type="EC" id="3.4.11.-" evidence="9"/>
<feature type="binding site" evidence="8">
    <location>
        <position position="175"/>
    </location>
    <ligand>
        <name>Zn(2+)</name>
        <dbReference type="ChEBI" id="CHEBI:29105"/>
        <label>1</label>
    </ligand>
</feature>
<protein>
    <submittedName>
        <fullName evidence="9">Aminopeptidase YsdC</fullName>
        <ecNumber evidence="9">3.4.11.-</ecNumber>
    </submittedName>
</protein>
<dbReference type="CDD" id="cd05656">
    <property type="entry name" value="M42_Frv"/>
    <property type="match status" value="1"/>
</dbReference>
<dbReference type="GeneID" id="36102812"/>
<evidence type="ECO:0000256" key="1">
    <source>
        <dbReference type="ARBA" id="ARBA00006272"/>
    </source>
</evidence>
<evidence type="ECO:0000256" key="8">
    <source>
        <dbReference type="PIRSR" id="PIRSR001123-2"/>
    </source>
</evidence>